<dbReference type="EMBL" id="SPUM01000058">
    <property type="protein sequence ID" value="TFW32394.1"/>
    <property type="molecule type" value="Genomic_DNA"/>
</dbReference>
<evidence type="ECO:0000313" key="10">
    <source>
        <dbReference type="EMBL" id="TFW32394.1"/>
    </source>
</evidence>
<dbReference type="GO" id="GO:0004820">
    <property type="term" value="F:glycine-tRNA ligase activity"/>
    <property type="evidence" value="ECO:0007669"/>
    <property type="project" value="UniProtKB-EC"/>
</dbReference>
<evidence type="ECO:0000256" key="5">
    <source>
        <dbReference type="ARBA" id="ARBA00022741"/>
    </source>
</evidence>
<evidence type="ECO:0000256" key="2">
    <source>
        <dbReference type="ARBA" id="ARBA00011209"/>
    </source>
</evidence>
<name>A0A4Y9T5R5_9BURK</name>
<dbReference type="AlphaFoldDB" id="A0A4Y9T5R5"/>
<keyword evidence="8" id="KW-0030">Aminoacyl-tRNA synthetase</keyword>
<keyword evidence="6" id="KW-0067">ATP-binding</keyword>
<evidence type="ECO:0000313" key="11">
    <source>
        <dbReference type="Proteomes" id="UP000297258"/>
    </source>
</evidence>
<gene>
    <name evidence="10" type="ORF">E4O92_09855</name>
</gene>
<dbReference type="RefSeq" id="WP_135189594.1">
    <property type="nucleotide sequence ID" value="NZ_SPUM01000058.1"/>
</dbReference>
<keyword evidence="4 10" id="KW-0436">Ligase</keyword>
<dbReference type="InterPro" id="IPR006194">
    <property type="entry name" value="Gly-tRNA-synth_heterodimer"/>
</dbReference>
<dbReference type="Pfam" id="PF02092">
    <property type="entry name" value="tRNA_synt_2f"/>
    <property type="match status" value="1"/>
</dbReference>
<comment type="caution">
    <text evidence="10">The sequence shown here is derived from an EMBL/GenBank/DDBJ whole genome shotgun (WGS) entry which is preliminary data.</text>
</comment>
<evidence type="ECO:0000256" key="6">
    <source>
        <dbReference type="ARBA" id="ARBA00022840"/>
    </source>
</evidence>
<evidence type="ECO:0000256" key="3">
    <source>
        <dbReference type="ARBA" id="ARBA00012829"/>
    </source>
</evidence>
<accession>A0A4Y9T5R5</accession>
<comment type="catalytic activity">
    <reaction evidence="9">
        <text>tRNA(Gly) + glycine + ATP = glycyl-tRNA(Gly) + AMP + diphosphate</text>
        <dbReference type="Rhea" id="RHEA:16013"/>
        <dbReference type="Rhea" id="RHEA-COMP:9664"/>
        <dbReference type="Rhea" id="RHEA-COMP:9683"/>
        <dbReference type="ChEBI" id="CHEBI:30616"/>
        <dbReference type="ChEBI" id="CHEBI:33019"/>
        <dbReference type="ChEBI" id="CHEBI:57305"/>
        <dbReference type="ChEBI" id="CHEBI:78442"/>
        <dbReference type="ChEBI" id="CHEBI:78522"/>
        <dbReference type="ChEBI" id="CHEBI:456215"/>
        <dbReference type="EC" id="6.1.1.14"/>
    </reaction>
</comment>
<dbReference type="PRINTS" id="PR01045">
    <property type="entry name" value="TRNASYNTHGB"/>
</dbReference>
<dbReference type="OrthoDB" id="9775440at2"/>
<sequence length="173" mass="18461">MNQTLLVELQTEELPPKALAKLGAAFADGILKGLKARDFVEADSSATTYATPRRLAVSITNVRGASPDKTIREKVLPVSVALDKEGNATAPLAKKLAALGFPDLSVADLERAQDGKAESFFYTYTAPGSALAEGLQPVLEETVAKLPIPKVMSYQRPDGETVQFVRPVHSLLA</sequence>
<dbReference type="PANTHER" id="PTHR30075">
    <property type="entry name" value="GLYCYL-TRNA SYNTHETASE"/>
    <property type="match status" value="1"/>
</dbReference>
<evidence type="ECO:0000256" key="9">
    <source>
        <dbReference type="ARBA" id="ARBA00047937"/>
    </source>
</evidence>
<evidence type="ECO:0000256" key="8">
    <source>
        <dbReference type="ARBA" id="ARBA00023146"/>
    </source>
</evidence>
<dbReference type="GO" id="GO:0005524">
    <property type="term" value="F:ATP binding"/>
    <property type="evidence" value="ECO:0007669"/>
    <property type="project" value="UniProtKB-KW"/>
</dbReference>
<dbReference type="EC" id="6.1.1.14" evidence="3"/>
<keyword evidence="7" id="KW-0648">Protein biosynthesis</keyword>
<comment type="similarity">
    <text evidence="1">Belongs to the class-II aminoacyl-tRNA synthetase family.</text>
</comment>
<protein>
    <recommendedName>
        <fullName evidence="3">glycine--tRNA ligase</fullName>
        <ecNumber evidence="3">6.1.1.14</ecNumber>
    </recommendedName>
</protein>
<reference evidence="10 11" key="1">
    <citation type="submission" date="2019-03" db="EMBL/GenBank/DDBJ databases">
        <title>Draft genome of Massilia hortus sp. nov., a novel bacterial species of the Oxalobacteraceae family.</title>
        <authorList>
            <person name="Peta V."/>
            <person name="Raths R."/>
            <person name="Bucking H."/>
        </authorList>
    </citation>
    <scope>NUCLEOTIDE SEQUENCE [LARGE SCALE GENOMIC DNA]</scope>
    <source>
        <strain evidence="10 11">ONC3</strain>
    </source>
</reference>
<evidence type="ECO:0000256" key="4">
    <source>
        <dbReference type="ARBA" id="ARBA00022598"/>
    </source>
</evidence>
<dbReference type="GO" id="GO:0006426">
    <property type="term" value="P:glycyl-tRNA aminoacylation"/>
    <property type="evidence" value="ECO:0007669"/>
    <property type="project" value="InterPro"/>
</dbReference>
<dbReference type="GO" id="GO:0005829">
    <property type="term" value="C:cytosol"/>
    <property type="evidence" value="ECO:0007669"/>
    <property type="project" value="TreeGrafter"/>
</dbReference>
<keyword evidence="5" id="KW-0547">Nucleotide-binding</keyword>
<dbReference type="InterPro" id="IPR015944">
    <property type="entry name" value="Gly-tRNA-synth_bsu"/>
</dbReference>
<dbReference type="PANTHER" id="PTHR30075:SF2">
    <property type="entry name" value="GLYCINE--TRNA LIGASE, CHLOROPLASTIC_MITOCHONDRIAL 2"/>
    <property type="match status" value="1"/>
</dbReference>
<evidence type="ECO:0000256" key="7">
    <source>
        <dbReference type="ARBA" id="ARBA00022917"/>
    </source>
</evidence>
<comment type="subunit">
    <text evidence="2">Tetramer of two alpha and two beta subunits.</text>
</comment>
<keyword evidence="11" id="KW-1185">Reference proteome</keyword>
<feature type="non-terminal residue" evidence="10">
    <location>
        <position position="173"/>
    </location>
</feature>
<organism evidence="10 11">
    <name type="scientific">Massilia horti</name>
    <dbReference type="NCBI Taxonomy" id="2562153"/>
    <lineage>
        <taxon>Bacteria</taxon>
        <taxon>Pseudomonadati</taxon>
        <taxon>Pseudomonadota</taxon>
        <taxon>Betaproteobacteria</taxon>
        <taxon>Burkholderiales</taxon>
        <taxon>Oxalobacteraceae</taxon>
        <taxon>Telluria group</taxon>
        <taxon>Massilia</taxon>
    </lineage>
</organism>
<evidence type="ECO:0000256" key="1">
    <source>
        <dbReference type="ARBA" id="ARBA00008226"/>
    </source>
</evidence>
<dbReference type="Proteomes" id="UP000297258">
    <property type="component" value="Unassembled WGS sequence"/>
</dbReference>
<proteinExistence type="inferred from homology"/>